<organism evidence="1 2">
    <name type="scientific">Musa troglodytarum</name>
    <name type="common">fe'i banana</name>
    <dbReference type="NCBI Taxonomy" id="320322"/>
    <lineage>
        <taxon>Eukaryota</taxon>
        <taxon>Viridiplantae</taxon>
        <taxon>Streptophyta</taxon>
        <taxon>Embryophyta</taxon>
        <taxon>Tracheophyta</taxon>
        <taxon>Spermatophyta</taxon>
        <taxon>Magnoliopsida</taxon>
        <taxon>Liliopsida</taxon>
        <taxon>Zingiberales</taxon>
        <taxon>Musaceae</taxon>
        <taxon>Musa</taxon>
    </lineage>
</organism>
<evidence type="ECO:0000313" key="2">
    <source>
        <dbReference type="Proteomes" id="UP001055439"/>
    </source>
</evidence>
<name>A0A9E7G813_9LILI</name>
<keyword evidence="2" id="KW-1185">Reference proteome</keyword>
<protein>
    <submittedName>
        <fullName evidence="1">Uncharacterized protein</fullName>
    </submittedName>
</protein>
<sequence length="66" mass="7409">MVLSPTGLKGCRIKSTEDHMHLQHQYCIDILISICSMRCNIYKKKSQLPLLTTSSANAYGPQCQLP</sequence>
<gene>
    <name evidence="1" type="ORF">MUK42_21044</name>
</gene>
<evidence type="ECO:0000313" key="1">
    <source>
        <dbReference type="EMBL" id="URE07194.1"/>
    </source>
</evidence>
<dbReference type="Proteomes" id="UP001055439">
    <property type="component" value="Chromosome 5"/>
</dbReference>
<dbReference type="AlphaFoldDB" id="A0A9E7G813"/>
<accession>A0A9E7G813</accession>
<dbReference type="EMBL" id="CP097507">
    <property type="protein sequence ID" value="URE07194.1"/>
    <property type="molecule type" value="Genomic_DNA"/>
</dbReference>
<reference evidence="1" key="1">
    <citation type="submission" date="2022-05" db="EMBL/GenBank/DDBJ databases">
        <title>The Musa troglodytarum L. genome provides insights into the mechanism of non-climacteric behaviour and enrichment of carotenoids.</title>
        <authorList>
            <person name="Wang J."/>
        </authorList>
    </citation>
    <scope>NUCLEOTIDE SEQUENCE</scope>
    <source>
        <tissue evidence="1">Leaf</tissue>
    </source>
</reference>
<proteinExistence type="predicted"/>